<evidence type="ECO:0000313" key="2">
    <source>
        <dbReference type="EMBL" id="MFD1191761.1"/>
    </source>
</evidence>
<proteinExistence type="predicted"/>
<dbReference type="EMBL" id="JBHTLQ010000034">
    <property type="protein sequence ID" value="MFD1191761.1"/>
    <property type="molecule type" value="Genomic_DNA"/>
</dbReference>
<keyword evidence="1" id="KW-1133">Transmembrane helix</keyword>
<reference evidence="3" key="1">
    <citation type="journal article" date="2019" name="Int. J. Syst. Evol. Microbiol.">
        <title>The Global Catalogue of Microorganisms (GCM) 10K type strain sequencing project: providing services to taxonomists for standard genome sequencing and annotation.</title>
        <authorList>
            <consortium name="The Broad Institute Genomics Platform"/>
            <consortium name="The Broad Institute Genome Sequencing Center for Infectious Disease"/>
            <person name="Wu L."/>
            <person name="Ma J."/>
        </authorList>
    </citation>
    <scope>NUCLEOTIDE SEQUENCE [LARGE SCALE GENOMIC DNA]</scope>
    <source>
        <strain evidence="3">CCUG 55074</strain>
    </source>
</reference>
<organism evidence="2 3">
    <name type="scientific">Phenylobacterium conjunctum</name>
    <dbReference type="NCBI Taxonomy" id="1298959"/>
    <lineage>
        <taxon>Bacteria</taxon>
        <taxon>Pseudomonadati</taxon>
        <taxon>Pseudomonadota</taxon>
        <taxon>Alphaproteobacteria</taxon>
        <taxon>Caulobacterales</taxon>
        <taxon>Caulobacteraceae</taxon>
        <taxon>Phenylobacterium</taxon>
    </lineage>
</organism>
<dbReference type="RefSeq" id="WP_374342699.1">
    <property type="nucleotide sequence ID" value="NZ_JBHTLQ010000034.1"/>
</dbReference>
<protein>
    <recommendedName>
        <fullName evidence="4">Transmembrane protein (PGPGW)</fullName>
    </recommendedName>
</protein>
<gene>
    <name evidence="2" type="ORF">ACFQ27_14320</name>
</gene>
<keyword evidence="1" id="KW-0472">Membrane</keyword>
<sequence length="124" mass="14121">MATVLGLFIMLVGLVTAPLPGHLGLPILVLGLMIVLRNSFKARRRFVQIQKAHPKMVFPLRRLLRREPEVAAVAWQQLLRMERLLLPGRWRVAKRSRLWLVRRRRVRGATASRIPAAAPPIAAE</sequence>
<name>A0ABW3T5X6_9CAUL</name>
<accession>A0ABW3T5X6</accession>
<evidence type="ECO:0008006" key="4">
    <source>
        <dbReference type="Google" id="ProtNLM"/>
    </source>
</evidence>
<evidence type="ECO:0000313" key="3">
    <source>
        <dbReference type="Proteomes" id="UP001597216"/>
    </source>
</evidence>
<keyword evidence="3" id="KW-1185">Reference proteome</keyword>
<keyword evidence="1" id="KW-0812">Transmembrane</keyword>
<evidence type="ECO:0000256" key="1">
    <source>
        <dbReference type="SAM" id="Phobius"/>
    </source>
</evidence>
<feature type="transmembrane region" description="Helical" evidence="1">
    <location>
        <begin position="6"/>
        <end position="36"/>
    </location>
</feature>
<comment type="caution">
    <text evidence="2">The sequence shown here is derived from an EMBL/GenBank/DDBJ whole genome shotgun (WGS) entry which is preliminary data.</text>
</comment>
<dbReference type="Proteomes" id="UP001597216">
    <property type="component" value="Unassembled WGS sequence"/>
</dbReference>